<comment type="caution">
    <text evidence="2">The sequence shown here is derived from an EMBL/GenBank/DDBJ whole genome shotgun (WGS) entry which is preliminary data.</text>
</comment>
<dbReference type="InterPro" id="IPR024344">
    <property type="entry name" value="MDMPI_metal-binding"/>
</dbReference>
<proteinExistence type="predicted"/>
<sequence>MTNIADLDRKAVAYSVTIVSKATADDLLRPTPCADWNLAQLLAHMSAQHRGFAAAARGRGADPSAWRVTTAADPVADYLAAAADVDSAFSESDVLQRVFDLPEFGSGFTAPGEQAIGFHLIDYIVHGWDVARSLDLPYELDAELVEPALRVARAVPDGELRTQAGSPFAPAVPNPDGADPLAEILAWLGRSPNWPDPVK</sequence>
<dbReference type="GO" id="GO:0046872">
    <property type="term" value="F:metal ion binding"/>
    <property type="evidence" value="ECO:0007669"/>
    <property type="project" value="InterPro"/>
</dbReference>
<evidence type="ECO:0000313" key="3">
    <source>
        <dbReference type="Proteomes" id="UP000523447"/>
    </source>
</evidence>
<dbReference type="NCBIfam" id="TIGR03086">
    <property type="entry name" value="TIGR03086 family metal-binding protein"/>
    <property type="match status" value="1"/>
</dbReference>
<dbReference type="InterPro" id="IPR017517">
    <property type="entry name" value="Maleyloyr_isom"/>
</dbReference>
<dbReference type="Proteomes" id="UP000523447">
    <property type="component" value="Unassembled WGS sequence"/>
</dbReference>
<dbReference type="NCBIfam" id="TIGR03083">
    <property type="entry name" value="maleylpyruvate isomerase family mycothiol-dependent enzyme"/>
    <property type="match status" value="1"/>
</dbReference>
<gene>
    <name evidence="2" type="ORF">HGA07_26955</name>
</gene>
<organism evidence="2 3">
    <name type="scientific">Nocardia veterana</name>
    <dbReference type="NCBI Taxonomy" id="132249"/>
    <lineage>
        <taxon>Bacteria</taxon>
        <taxon>Bacillati</taxon>
        <taxon>Actinomycetota</taxon>
        <taxon>Actinomycetes</taxon>
        <taxon>Mycobacteriales</taxon>
        <taxon>Nocardiaceae</taxon>
        <taxon>Nocardia</taxon>
    </lineage>
</organism>
<keyword evidence="3" id="KW-1185">Reference proteome</keyword>
<dbReference type="Gene3D" id="1.20.120.450">
    <property type="entry name" value="dinb family like domain"/>
    <property type="match status" value="1"/>
</dbReference>
<reference evidence="2 3" key="1">
    <citation type="submission" date="2020-04" db="EMBL/GenBank/DDBJ databases">
        <title>MicrobeNet Type strains.</title>
        <authorList>
            <person name="Nicholson A.C."/>
        </authorList>
    </citation>
    <scope>NUCLEOTIDE SEQUENCE [LARGE SCALE GENOMIC DNA]</scope>
    <source>
        <strain evidence="2 3">DSM 44445</strain>
    </source>
</reference>
<dbReference type="SUPFAM" id="SSF109854">
    <property type="entry name" value="DinB/YfiT-like putative metalloenzymes"/>
    <property type="match status" value="1"/>
</dbReference>
<dbReference type="RefSeq" id="WP_083892794.1">
    <property type="nucleotide sequence ID" value="NZ_CAWPHS010000037.1"/>
</dbReference>
<dbReference type="EMBL" id="JAAXPE010000042">
    <property type="protein sequence ID" value="NKY89236.1"/>
    <property type="molecule type" value="Genomic_DNA"/>
</dbReference>
<protein>
    <submittedName>
        <fullName evidence="2">TIGR03086 family protein</fullName>
    </submittedName>
</protein>
<dbReference type="InterPro" id="IPR017520">
    <property type="entry name" value="CHP03086"/>
</dbReference>
<dbReference type="AlphaFoldDB" id="A0A7X6M3V6"/>
<accession>A0A7X6M3V6</accession>
<feature type="domain" description="Mycothiol-dependent maleylpyruvate isomerase metal-binding" evidence="1">
    <location>
        <begin position="11"/>
        <end position="131"/>
    </location>
</feature>
<name>A0A7X6M3V6_9NOCA</name>
<dbReference type="InterPro" id="IPR034660">
    <property type="entry name" value="DinB/YfiT-like"/>
</dbReference>
<dbReference type="Pfam" id="PF11716">
    <property type="entry name" value="MDMPI_N"/>
    <property type="match status" value="1"/>
</dbReference>
<evidence type="ECO:0000313" key="2">
    <source>
        <dbReference type="EMBL" id="NKY89236.1"/>
    </source>
</evidence>
<evidence type="ECO:0000259" key="1">
    <source>
        <dbReference type="Pfam" id="PF11716"/>
    </source>
</evidence>